<name>A0A813JT88_POLGL</name>
<dbReference type="PANTHER" id="PTHR13817">
    <property type="entry name" value="TITIN"/>
    <property type="match status" value="1"/>
</dbReference>
<dbReference type="PANTHER" id="PTHR13817:SF73">
    <property type="entry name" value="FIBRONECTIN TYPE-III DOMAIN-CONTAINING PROTEIN"/>
    <property type="match status" value="1"/>
</dbReference>
<dbReference type="InterPro" id="IPR036116">
    <property type="entry name" value="FN3_sf"/>
</dbReference>
<feature type="domain" description="Fibronectin type-III" evidence="2">
    <location>
        <begin position="1277"/>
        <end position="1373"/>
    </location>
</feature>
<dbReference type="SUPFAM" id="SSF49265">
    <property type="entry name" value="Fibronectin type III"/>
    <property type="match status" value="8"/>
</dbReference>
<feature type="domain" description="Fibronectin type-III" evidence="2">
    <location>
        <begin position="471"/>
        <end position="568"/>
    </location>
</feature>
<organism evidence="3 4">
    <name type="scientific">Polarella glacialis</name>
    <name type="common">Dinoflagellate</name>
    <dbReference type="NCBI Taxonomy" id="89957"/>
    <lineage>
        <taxon>Eukaryota</taxon>
        <taxon>Sar</taxon>
        <taxon>Alveolata</taxon>
        <taxon>Dinophyceae</taxon>
        <taxon>Suessiales</taxon>
        <taxon>Suessiaceae</taxon>
        <taxon>Polarella</taxon>
    </lineage>
</organism>
<reference evidence="3" key="1">
    <citation type="submission" date="2021-02" db="EMBL/GenBank/DDBJ databases">
        <authorList>
            <person name="Dougan E. K."/>
            <person name="Rhodes N."/>
            <person name="Thang M."/>
            <person name="Chan C."/>
        </authorList>
    </citation>
    <scope>NUCLEOTIDE SEQUENCE</scope>
</reference>
<feature type="domain" description="Fibronectin type-III" evidence="2">
    <location>
        <begin position="1075"/>
        <end position="1173"/>
    </location>
</feature>
<gene>
    <name evidence="3" type="ORF">PGLA2088_LOCUS22889</name>
</gene>
<dbReference type="Pfam" id="PF00041">
    <property type="entry name" value="fn3"/>
    <property type="match status" value="4"/>
</dbReference>
<dbReference type="InterPro" id="IPR013783">
    <property type="entry name" value="Ig-like_fold"/>
</dbReference>
<evidence type="ECO:0000259" key="2">
    <source>
        <dbReference type="PROSITE" id="PS50853"/>
    </source>
</evidence>
<proteinExistence type="predicted"/>
<dbReference type="InterPro" id="IPR003961">
    <property type="entry name" value="FN3_dom"/>
</dbReference>
<feature type="domain" description="Fibronectin type-III" evidence="2">
    <location>
        <begin position="373"/>
        <end position="470"/>
    </location>
</feature>
<dbReference type="Gene3D" id="2.60.40.10">
    <property type="entry name" value="Immunoglobulins"/>
    <property type="match status" value="13"/>
</dbReference>
<dbReference type="PRINTS" id="PR00014">
    <property type="entry name" value="FNTYPEIII"/>
</dbReference>
<dbReference type="PROSITE" id="PS50853">
    <property type="entry name" value="FN3"/>
    <property type="match status" value="8"/>
</dbReference>
<dbReference type="SMART" id="SM00060">
    <property type="entry name" value="FN3"/>
    <property type="match status" value="14"/>
</dbReference>
<dbReference type="CDD" id="cd00063">
    <property type="entry name" value="FN3"/>
    <property type="match status" value="8"/>
</dbReference>
<protein>
    <recommendedName>
        <fullName evidence="2">Fibronectin type-III domain-containing protein</fullName>
    </recommendedName>
</protein>
<dbReference type="Proteomes" id="UP000626109">
    <property type="component" value="Unassembled WGS sequence"/>
</dbReference>
<dbReference type="InterPro" id="IPR050964">
    <property type="entry name" value="Striated_Muscle_Regulatory"/>
</dbReference>
<accession>A0A813JT88</accession>
<sequence length="1651" mass="174472">MDDALGGPLQQIYSGTATTFTKVGLATGYTYRFEVKAFTAKGEGSASVLNVAPCNEPGAVGNLRVLQRSGSFIRLGWDPPLATGECPILGYIVMAGTSVSTLAQVGTTPSALDSAFNFVPASPDLGFVFRVLAENWKTRVSASFNGAAGSDLYAIGASTPHAPVALLRAGGTSSTIQLSWQAPTYDGGSPITKYFVLRNDGLGGSTFIDSTSGSDQPTTTTYTVTGLTVGYYYAFQVAAANRVLETNSLSDLTPNYTQAFFYAASVPASPDSPMVVEGSRTQSGLGVSWKAPSDSGGIPVLGYKLYRDNGANDAIDVLLWNGQGQPHVKEFSITGLTGGLFYRLAVTALNGAGQSAQSAAISVPGGTVPARMSVLSRDASVVRGSTSVAISWAAPSSDGGSPFTGYMLSYDSGEYSDFTNNRSYSASTFTDQIASLTGGKFIRFVIYAENAVGLSEASPVYRTQVCALPDPVASFVAADHTDSSVKLTWTPPGNTGCPGALITGYKVFMRQGANAYSQVADGGPSVLTHTQRGLSAGADYGFMVYVCSADSCEVGYPTGGLPVTAGATPVFVESPITLVLATQTELKVQWTPPTGLTIVEYQLWFDNGNGGGGGITNLKYAGSATSYTVLTLSTGVTYRFQIRASNVNGYGPFSGIMSYATSEPPGVPPNFKYLSSTTQTLEVAWDQPAQVHANEANTIRYEVLWSDQTTVSAAQVIVTSPAFRTASPAVPLNAGYTYRFQVRACNINECGAYSDKLDLVCGGLPEAPSIPYVTASSVTSITLGWDYVGKDNGGVPLTYYNVKGSADGGTTYTHAGSTADASVHDFTYACGASQMFFFKVAAVSGVGGASGEGALSDPVGIFCAPPPLTPGAPEVLATASSLTVKLYEPNGLHLSNAAHTGWRLLVDDANDADNTYEETSVYDTTTLQYTFTSGIVTGHSYRVKLKLCSIVGCSGESQIGGPTLAASPPAAPAPLYAKSSTDSILTATWKFSGSNGGSPILGWYVYVSTDGDNWPALNAWSADVDDVNTLEYAIPCDSYNRGMETLWARVAGYSSAGTGSLSATLAARCSAKPDTPAKPTLSSSSVSHITIYWSAPTTLLLHNALHQGTKVQFDDGAGGPFTIVTLTDTLQVQYTKTGVSAGQTYRFRIQTVSETGESVESPILSAVAASGPDAPVVSIVSTSNIAIVYSAQLLGSTGGTPVLYWNAYASGDGVTYPSAPSDVLNASFTSYTTDCANFEGVNRGQQYFWLKIAGVNAAGEGTMSSAAKTRCSAIPGTPTAPGRVASTANSVTISFDTNGLNGAYLTGFKVHTDDGNSGPWSIDTVTDTTARSFTKYGLSPGLPYRFKVQAVSEVGTSEMSAIETFYSAATPDPPTVYVMSSSNSEINLAWTPGADGGSPISGWLVYGSKDGITWKAADNPTYMISDGTTNIQQVSCIDFTKWDNSQVAQQYVFLRVSGVNKAGPRSEMSAHGFCAWYSKKEIQFVETELKDWFLQRRFSMERSMALKKTFDDNNFTGLSMSNFSLPDAQKVMWSDIVQGKPEVEDALSNNAKLMKADMYSKMFKDATDLDHTCRIPGSTYLRCVQDNFKEKSSMRQMKCLPTFDTFDACRKGVMQQQAQALENSLVKQDIADRRAKALFERRSILLDTQSN</sequence>
<feature type="domain" description="Fibronectin type-III" evidence="2">
    <location>
        <begin position="162"/>
        <end position="260"/>
    </location>
</feature>
<dbReference type="EMBL" id="CAJNNW010026064">
    <property type="protein sequence ID" value="CAE8682339.1"/>
    <property type="molecule type" value="Genomic_DNA"/>
</dbReference>
<comment type="caution">
    <text evidence="3">The sequence shown here is derived from an EMBL/GenBank/DDBJ whole genome shotgun (WGS) entry which is preliminary data.</text>
</comment>
<keyword evidence="1" id="KW-0677">Repeat</keyword>
<evidence type="ECO:0000313" key="4">
    <source>
        <dbReference type="Proteomes" id="UP000626109"/>
    </source>
</evidence>
<feature type="domain" description="Fibronectin type-III" evidence="2">
    <location>
        <begin position="667"/>
        <end position="767"/>
    </location>
</feature>
<evidence type="ECO:0000256" key="1">
    <source>
        <dbReference type="ARBA" id="ARBA00022737"/>
    </source>
</evidence>
<feature type="domain" description="Fibronectin type-III" evidence="2">
    <location>
        <begin position="572"/>
        <end position="665"/>
    </location>
</feature>
<feature type="domain" description="Fibronectin type-III" evidence="2">
    <location>
        <begin position="269"/>
        <end position="370"/>
    </location>
</feature>
<evidence type="ECO:0000313" key="3">
    <source>
        <dbReference type="EMBL" id="CAE8682339.1"/>
    </source>
</evidence>